<dbReference type="Proteomes" id="UP000182011">
    <property type="component" value="Unassembled WGS sequence"/>
</dbReference>
<evidence type="ECO:0000313" key="4">
    <source>
        <dbReference type="Proteomes" id="UP000182200"/>
    </source>
</evidence>
<accession>A0A0S4NEQ6</accession>
<accession>A0A0P1LCV3</accession>
<protein>
    <recommendedName>
        <fullName evidence="5">Delta-aminolevulinic acid dehydratase</fullName>
    </recommendedName>
</protein>
<accession>A0A0P1LY06</accession>
<accession>A0A0P1M3M3</accession>
<evidence type="ECO:0008006" key="5">
    <source>
        <dbReference type="Google" id="ProtNLM"/>
    </source>
</evidence>
<accession>A0A0N7MZI1</accession>
<dbReference type="SUPFAM" id="SSF48239">
    <property type="entry name" value="Terpenoid cyclases/Protein prenyltransferases"/>
    <property type="match status" value="1"/>
</dbReference>
<sequence>MELDSKFMRVLFSLRDYIRREGYAGYDPYDGLNSPLFKLPILRSNKFIRFAFQQIFRRIPINLRGLLGIKKGINPVTLGLCIQAYTYLSMINEEEKEFYLNEIKSLLDILVNLSSKGYSGFCWGYNFDWEARYTKIPAYTPTIVATGLITNGLFVYYKAYSDKSVKEILISSAKFVLNDLNRTYEGETFCFSYSPNDHQKVYNATMKGARLLTQVYEITGDQYYLEEAERTVKFVINNQNDDGSWFYSKGDARKWVDNFHTAYVLDALDDFIKLSGRNQYKIYLDKGLMYYLEKLFMPDGKPKYFSRRFYPVDATEVAQSILTLTRFGYIDRAINALNYALESLYSGKGFFYYQKNRFFTHKTSYMRWSNAYFFNAIACLAYSVVVKSKYLCF</sequence>
<reference evidence="1 4" key="2">
    <citation type="submission" date="2015-11" db="EMBL/GenBank/DDBJ databases">
        <authorList>
            <person name="Varghese N."/>
        </authorList>
    </citation>
    <scope>NUCLEOTIDE SEQUENCE [LARGE SCALE GENOMIC DNA]</scope>
    <source>
        <strain evidence="1 4">JGI-8</strain>
    </source>
</reference>
<keyword evidence="4" id="KW-1185">Reference proteome</keyword>
<gene>
    <name evidence="2" type="ORF">JGI4_02135</name>
    <name evidence="1" type="ORF">JGI8_00986</name>
</gene>
<name>A0A0P1ME45_9BACT</name>
<organism evidence="2 3">
    <name type="scientific">Candidatus Kryptonium thompsonii</name>
    <dbReference type="NCBI Taxonomy" id="1633631"/>
    <lineage>
        <taxon>Bacteria</taxon>
        <taxon>Pseudomonadati</taxon>
        <taxon>Candidatus Kryptoniota</taxon>
        <taxon>Candidatus Kryptonium</taxon>
    </lineage>
</organism>
<dbReference type="AlphaFoldDB" id="A0A0P1ME45"/>
<evidence type="ECO:0000313" key="3">
    <source>
        <dbReference type="Proteomes" id="UP000182011"/>
    </source>
</evidence>
<accession>A0A0P1NTH6</accession>
<evidence type="ECO:0000313" key="2">
    <source>
        <dbReference type="EMBL" id="CUU08607.1"/>
    </source>
</evidence>
<accession>A0A0P1LW61</accession>
<reference evidence="2 3" key="1">
    <citation type="submission" date="2015-11" db="EMBL/GenBank/DDBJ databases">
        <authorList>
            <person name="Zhang Y."/>
            <person name="Guo Z."/>
        </authorList>
    </citation>
    <scope>NUCLEOTIDE SEQUENCE [LARGE SCALE GENOMIC DNA]</scope>
    <source>
        <strain evidence="2">JGI-4</strain>
    </source>
</reference>
<dbReference type="SUPFAM" id="SSF158745">
    <property type="entry name" value="LanC-like"/>
    <property type="match status" value="1"/>
</dbReference>
<dbReference type="EMBL" id="FAOP01000010">
    <property type="protein sequence ID" value="CUU08607.1"/>
    <property type="molecule type" value="Genomic_DNA"/>
</dbReference>
<dbReference type="EMBL" id="CZVI01000010">
    <property type="protein sequence ID" value="CUS86281.1"/>
    <property type="molecule type" value="Genomic_DNA"/>
</dbReference>
<dbReference type="STRING" id="1633631.GCA_001442925_02128"/>
<evidence type="ECO:0000313" key="1">
    <source>
        <dbReference type="EMBL" id="CUS86281.1"/>
    </source>
</evidence>
<dbReference type="RefSeq" id="WP_082359550.1">
    <property type="nucleotide sequence ID" value="NZ_CZVI01000010.1"/>
</dbReference>
<dbReference type="Proteomes" id="UP000182200">
    <property type="component" value="Unassembled WGS sequence"/>
</dbReference>
<accession>A0A0P1M012</accession>
<dbReference type="InterPro" id="IPR008930">
    <property type="entry name" value="Terpenoid_cyclase/PrenylTrfase"/>
</dbReference>
<dbReference type="Gene3D" id="1.50.10.20">
    <property type="match status" value="1"/>
</dbReference>
<accession>A0A0P1ME45</accession>
<proteinExistence type="predicted"/>